<evidence type="ECO:0000313" key="4">
    <source>
        <dbReference type="Proteomes" id="UP000295711"/>
    </source>
</evidence>
<keyword evidence="1" id="KW-0732">Signal</keyword>
<proteinExistence type="predicted"/>
<dbReference type="GO" id="GO:0016810">
    <property type="term" value="F:hydrolase activity, acting on carbon-nitrogen (but not peptide) bonds"/>
    <property type="evidence" value="ECO:0007669"/>
    <property type="project" value="InterPro"/>
</dbReference>
<dbReference type="OrthoDB" id="9812065at2"/>
<dbReference type="PROSITE" id="PS51677">
    <property type="entry name" value="NODB"/>
    <property type="match status" value="1"/>
</dbReference>
<evidence type="ECO:0000313" key="3">
    <source>
        <dbReference type="EMBL" id="TCO86464.1"/>
    </source>
</evidence>
<dbReference type="Gene3D" id="3.20.20.370">
    <property type="entry name" value="Glycoside hydrolase/deacetylase"/>
    <property type="match status" value="1"/>
</dbReference>
<comment type="caution">
    <text evidence="3">The sequence shown here is derived from an EMBL/GenBank/DDBJ whole genome shotgun (WGS) entry which is preliminary data.</text>
</comment>
<dbReference type="GO" id="GO:0005975">
    <property type="term" value="P:carbohydrate metabolic process"/>
    <property type="evidence" value="ECO:0007669"/>
    <property type="project" value="InterPro"/>
</dbReference>
<dbReference type="CDD" id="cd10948">
    <property type="entry name" value="CE4_BsPdaA_like"/>
    <property type="match status" value="1"/>
</dbReference>
<name>A0A4R2LLE8_9FIRM</name>
<gene>
    <name evidence="3" type="ORF">EV212_101251</name>
</gene>
<dbReference type="SUPFAM" id="SSF88713">
    <property type="entry name" value="Glycoside hydrolase/deacetylase"/>
    <property type="match status" value="1"/>
</dbReference>
<evidence type="ECO:0000259" key="2">
    <source>
        <dbReference type="PROSITE" id="PS51677"/>
    </source>
</evidence>
<feature type="signal peptide" evidence="1">
    <location>
        <begin position="1"/>
        <end position="30"/>
    </location>
</feature>
<dbReference type="NCBIfam" id="TIGR02884">
    <property type="entry name" value="spore_pdaA"/>
    <property type="match status" value="1"/>
</dbReference>
<dbReference type="GO" id="GO:0016020">
    <property type="term" value="C:membrane"/>
    <property type="evidence" value="ECO:0007669"/>
    <property type="project" value="TreeGrafter"/>
</dbReference>
<dbReference type="PANTHER" id="PTHR10587">
    <property type="entry name" value="GLYCOSYL TRANSFERASE-RELATED"/>
    <property type="match status" value="1"/>
</dbReference>
<dbReference type="Pfam" id="PF01522">
    <property type="entry name" value="Polysacc_deac_1"/>
    <property type="match status" value="1"/>
</dbReference>
<dbReference type="RefSeq" id="WP_132087653.1">
    <property type="nucleotide sequence ID" value="NZ_JANKAQ010000002.1"/>
</dbReference>
<organism evidence="3 4">
    <name type="scientific">Frisingicoccus caecimuris</name>
    <dbReference type="NCBI Taxonomy" id="1796636"/>
    <lineage>
        <taxon>Bacteria</taxon>
        <taxon>Bacillati</taxon>
        <taxon>Bacillota</taxon>
        <taxon>Clostridia</taxon>
        <taxon>Lachnospirales</taxon>
        <taxon>Lachnospiraceae</taxon>
        <taxon>Frisingicoccus</taxon>
    </lineage>
</organism>
<sequence>MKMKPRYITAVKIGMLFVAAYMFGHFSAVAADYFQPEAVEASADGNWGLSFQQEGEPPVANASAEELAKYDAYYAEMTDEKVLYLTFDAGYENGNMPAILDALKKHQAPATFFVVGNFIESEPQLIQRMVSEGHTVGNHTYSHPDMSKISTVEAFTQELEGVEKLYEKITGQPMIKYYRPPQGKYSEMNLQMAKDLGYKTFFWSLAYVDWYVDKQPTKEEAYDKLLGRIHPGAIVLLHSTSSTNAEILDELLTKWEEMGYSFKSLDELVGAPQT</sequence>
<protein>
    <submittedName>
        <fullName evidence="3">Peptidoglycan-N-acetylmuramic acid deacetylase</fullName>
    </submittedName>
</protein>
<dbReference type="PANTHER" id="PTHR10587:SF78">
    <property type="entry name" value="PEPTIDOGLYCAN-N-ACETYLMURAMIC ACID DEACETYLASE PDAA"/>
    <property type="match status" value="1"/>
</dbReference>
<dbReference type="InterPro" id="IPR011330">
    <property type="entry name" value="Glyco_hydro/deAcase_b/a-brl"/>
</dbReference>
<dbReference type="InterPro" id="IPR002509">
    <property type="entry name" value="NODB_dom"/>
</dbReference>
<dbReference type="EMBL" id="SLXA01000001">
    <property type="protein sequence ID" value="TCO86464.1"/>
    <property type="molecule type" value="Genomic_DNA"/>
</dbReference>
<reference evidence="3 4" key="1">
    <citation type="submission" date="2019-03" db="EMBL/GenBank/DDBJ databases">
        <title>Genomic Encyclopedia of Type Strains, Phase IV (KMG-IV): sequencing the most valuable type-strain genomes for metagenomic binning, comparative biology and taxonomic classification.</title>
        <authorList>
            <person name="Goeker M."/>
        </authorList>
    </citation>
    <scope>NUCLEOTIDE SEQUENCE [LARGE SCALE GENOMIC DNA]</scope>
    <source>
        <strain evidence="3 4">DSM 28559</strain>
    </source>
</reference>
<evidence type="ECO:0000256" key="1">
    <source>
        <dbReference type="SAM" id="SignalP"/>
    </source>
</evidence>
<accession>A0A4R2LLE8</accession>
<dbReference type="InterPro" id="IPR014235">
    <property type="entry name" value="Spore_PdaA"/>
</dbReference>
<dbReference type="Proteomes" id="UP000295711">
    <property type="component" value="Unassembled WGS sequence"/>
</dbReference>
<dbReference type="AlphaFoldDB" id="A0A4R2LLE8"/>
<keyword evidence="4" id="KW-1185">Reference proteome</keyword>
<dbReference type="InterPro" id="IPR050248">
    <property type="entry name" value="Polysacc_deacetylase_ArnD"/>
</dbReference>
<feature type="domain" description="NodB homology" evidence="2">
    <location>
        <begin position="81"/>
        <end position="263"/>
    </location>
</feature>
<feature type="chain" id="PRO_5020733893" evidence="1">
    <location>
        <begin position="31"/>
        <end position="274"/>
    </location>
</feature>